<evidence type="ECO:0000313" key="3">
    <source>
        <dbReference type="EMBL" id="PIL29841.1"/>
    </source>
</evidence>
<feature type="compositionally biased region" description="Low complexity" evidence="1">
    <location>
        <begin position="1"/>
        <end position="21"/>
    </location>
</feature>
<evidence type="ECO:0000313" key="4">
    <source>
        <dbReference type="Proteomes" id="UP000230002"/>
    </source>
</evidence>
<dbReference type="AlphaFoldDB" id="A0A2G8S7V6"/>
<reference evidence="3 4" key="1">
    <citation type="journal article" date="2015" name="Sci. Rep.">
        <title>Chromosome-level genome map provides insights into diverse defense mechanisms in the medicinal fungus Ganoderma sinense.</title>
        <authorList>
            <person name="Zhu Y."/>
            <person name="Xu J."/>
            <person name="Sun C."/>
            <person name="Zhou S."/>
            <person name="Xu H."/>
            <person name="Nelson D.R."/>
            <person name="Qian J."/>
            <person name="Song J."/>
            <person name="Luo H."/>
            <person name="Xiang L."/>
            <person name="Li Y."/>
            <person name="Xu Z."/>
            <person name="Ji A."/>
            <person name="Wang L."/>
            <person name="Lu S."/>
            <person name="Hayward A."/>
            <person name="Sun W."/>
            <person name="Li X."/>
            <person name="Schwartz D.C."/>
            <person name="Wang Y."/>
            <person name="Chen S."/>
        </authorList>
    </citation>
    <scope>NUCLEOTIDE SEQUENCE [LARGE SCALE GENOMIC DNA]</scope>
    <source>
        <strain evidence="3 4">ZZ0214-1</strain>
    </source>
</reference>
<comment type="caution">
    <text evidence="3">The sequence shown here is derived from an EMBL/GenBank/DDBJ whole genome shotgun (WGS) entry which is preliminary data.</text>
</comment>
<feature type="compositionally biased region" description="Polar residues" evidence="1">
    <location>
        <begin position="200"/>
        <end position="212"/>
    </location>
</feature>
<sequence length="446" mass="46233">MLGSASSVSVLLPTVSPSSAPNRDLNHPNPTSSSQQAERSKKTAVLASFLILGTLGAVVVALYCGLFRCRRRRRQDRGISSADRIAEEGLHGEDSSKLVRVNLNEKWSIVPGSPPPTDTEDFVDTLPRDTHSHTLSCSTCPPDSLNGVRGGVPGGGNRSPGQLDPGWVFSNHLQLANLALQPQGENTTTHIAPSLTFTNVHLQGPETPSQSAAFPVSTPAEGQANASSSGGTPPDKSPVAGRVSTSGDSYMTCDSASKYSMASGRRASGVESVVGSSDSDKDSRSSNASGGSVSTDSERPSTPDASHSSSTTGSPSILMTPQQLVGVADVTVLSSPSPSSAGTRGGLTIARPGEEAAAGREDPDWDIVAAYSYVAREEAKETSVGELVLRSREMPPTPGKKGSSQKAVRKKNVRERRATGAGIASKSRVVGPLALGEKKVMMVHGA</sequence>
<name>A0A2G8S7V6_9APHY</name>
<keyword evidence="2" id="KW-0812">Transmembrane</keyword>
<feature type="compositionally biased region" description="Low complexity" evidence="1">
    <location>
        <begin position="306"/>
        <end position="316"/>
    </location>
</feature>
<proteinExistence type="predicted"/>
<evidence type="ECO:0000256" key="2">
    <source>
        <dbReference type="SAM" id="Phobius"/>
    </source>
</evidence>
<feature type="region of interest" description="Disordered" evidence="1">
    <location>
        <begin position="200"/>
        <end position="318"/>
    </location>
</feature>
<organism evidence="3 4">
    <name type="scientific">Ganoderma sinense ZZ0214-1</name>
    <dbReference type="NCBI Taxonomy" id="1077348"/>
    <lineage>
        <taxon>Eukaryota</taxon>
        <taxon>Fungi</taxon>
        <taxon>Dikarya</taxon>
        <taxon>Basidiomycota</taxon>
        <taxon>Agaricomycotina</taxon>
        <taxon>Agaricomycetes</taxon>
        <taxon>Polyporales</taxon>
        <taxon>Polyporaceae</taxon>
        <taxon>Ganoderma</taxon>
    </lineage>
</organism>
<dbReference type="Proteomes" id="UP000230002">
    <property type="component" value="Unassembled WGS sequence"/>
</dbReference>
<feature type="compositionally biased region" description="Polar residues" evidence="1">
    <location>
        <begin position="243"/>
        <end position="260"/>
    </location>
</feature>
<feature type="region of interest" description="Disordered" evidence="1">
    <location>
        <begin position="392"/>
        <end position="424"/>
    </location>
</feature>
<feature type="compositionally biased region" description="Low complexity" evidence="1">
    <location>
        <begin position="263"/>
        <end position="277"/>
    </location>
</feature>
<keyword evidence="2" id="KW-0472">Membrane</keyword>
<dbReference type="EMBL" id="AYKW01000018">
    <property type="protein sequence ID" value="PIL29841.1"/>
    <property type="molecule type" value="Genomic_DNA"/>
</dbReference>
<dbReference type="OrthoDB" id="2758596at2759"/>
<feature type="transmembrane region" description="Helical" evidence="2">
    <location>
        <begin position="44"/>
        <end position="67"/>
    </location>
</feature>
<evidence type="ECO:0000256" key="1">
    <source>
        <dbReference type="SAM" id="MobiDB-lite"/>
    </source>
</evidence>
<gene>
    <name evidence="3" type="ORF">GSI_08048</name>
</gene>
<feature type="region of interest" description="Disordered" evidence="1">
    <location>
        <begin position="1"/>
        <end position="39"/>
    </location>
</feature>
<keyword evidence="2" id="KW-1133">Transmembrane helix</keyword>
<feature type="compositionally biased region" description="Polar residues" evidence="1">
    <location>
        <begin position="28"/>
        <end position="37"/>
    </location>
</feature>
<accession>A0A2G8S7V6</accession>
<feature type="compositionally biased region" description="Low complexity" evidence="1">
    <location>
        <begin position="285"/>
        <end position="295"/>
    </location>
</feature>
<protein>
    <submittedName>
        <fullName evidence="3">Uncharacterized protein</fullName>
    </submittedName>
</protein>
<keyword evidence="4" id="KW-1185">Reference proteome</keyword>